<proteinExistence type="predicted"/>
<reference evidence="2 3" key="1">
    <citation type="submission" date="2020-04" db="EMBL/GenBank/DDBJ databases">
        <authorList>
            <person name="De Canck E."/>
        </authorList>
    </citation>
    <scope>NUCLEOTIDE SEQUENCE [LARGE SCALE GENOMIC DNA]</scope>
    <source>
        <strain evidence="2 3">LMG 1861</strain>
    </source>
</reference>
<dbReference type="InterPro" id="IPR029063">
    <property type="entry name" value="SAM-dependent_MTases_sf"/>
</dbReference>
<evidence type="ECO:0000256" key="1">
    <source>
        <dbReference type="ARBA" id="ARBA00023115"/>
    </source>
</evidence>
<gene>
    <name evidence="2" type="ORF">LMG1861_03543</name>
</gene>
<organism evidence="2 3">
    <name type="scientific">Achromobacter piechaudii</name>
    <dbReference type="NCBI Taxonomy" id="72556"/>
    <lineage>
        <taxon>Bacteria</taxon>
        <taxon>Pseudomonadati</taxon>
        <taxon>Pseudomonadota</taxon>
        <taxon>Betaproteobacteria</taxon>
        <taxon>Burkholderiales</taxon>
        <taxon>Alcaligenaceae</taxon>
        <taxon>Achromobacter</taxon>
    </lineage>
</organism>
<evidence type="ECO:0000313" key="2">
    <source>
        <dbReference type="EMBL" id="CAB3886366.1"/>
    </source>
</evidence>
<dbReference type="SUPFAM" id="SSF53335">
    <property type="entry name" value="S-adenosyl-L-methionine-dependent methyltransferases"/>
    <property type="match status" value="1"/>
</dbReference>
<dbReference type="Proteomes" id="UP000494105">
    <property type="component" value="Unassembled WGS sequence"/>
</dbReference>
<dbReference type="EMBL" id="CADILD010000002">
    <property type="protein sequence ID" value="CAB3886366.1"/>
    <property type="molecule type" value="Genomic_DNA"/>
</dbReference>
<sequence length="287" mass="31453">MPASVPAWNGQANALRVGARTPRGVGPTIAAMTRSNYPSELDQPTLSELDGVRYLHFNTEWVQGAMRVKSPAELVLEYTGQMMAWLLFLEPPKEEAIGMLGLGAGSLARFCVKHTRSPLLAVEWNPRVTAACHMFFRLPGSNRLLVEHADAGQWVADPVNAGRCPVLMVDLYDASAEGPVRDSVKFYRDCRRVLGEVGVVAVNLFGRHESFGKNIDNLSKAFDDRVVLLPEVDAGNQIVLAFSGPRLAVTPADLLARAEVVESKYGLPARRWARALTRHAVDGVLHF</sequence>
<name>A0A6S7DBC8_9BURK</name>
<accession>A0A6S7DBC8</accession>
<dbReference type="AlphaFoldDB" id="A0A6S7DBC8"/>
<evidence type="ECO:0008006" key="4">
    <source>
        <dbReference type="Google" id="ProtNLM"/>
    </source>
</evidence>
<dbReference type="GO" id="GO:0006596">
    <property type="term" value="P:polyamine biosynthetic process"/>
    <property type="evidence" value="ECO:0007669"/>
    <property type="project" value="UniProtKB-KW"/>
</dbReference>
<dbReference type="Gene3D" id="3.40.50.150">
    <property type="entry name" value="Vaccinia Virus protein VP39"/>
    <property type="match status" value="1"/>
</dbReference>
<keyword evidence="1" id="KW-0620">Polyamine biosynthesis</keyword>
<protein>
    <recommendedName>
        <fullName evidence="4">Spermidine synthase</fullName>
    </recommendedName>
</protein>
<evidence type="ECO:0000313" key="3">
    <source>
        <dbReference type="Proteomes" id="UP000494105"/>
    </source>
</evidence>
<dbReference type="PANTHER" id="PTHR43317:SF11">
    <property type="entry name" value="POLYAMINE AMINOPROPYLTRANSFERASE 2"/>
    <property type="match status" value="1"/>
</dbReference>
<dbReference type="PANTHER" id="PTHR43317">
    <property type="entry name" value="THERMOSPERMINE SYNTHASE ACAULIS5"/>
    <property type="match status" value="1"/>
</dbReference>